<evidence type="ECO:0000259" key="13">
    <source>
        <dbReference type="Pfam" id="PF20501"/>
    </source>
</evidence>
<dbReference type="EMBL" id="AOMB01000020">
    <property type="protein sequence ID" value="EMA39269.1"/>
    <property type="molecule type" value="Genomic_DNA"/>
</dbReference>
<keyword evidence="7" id="KW-0406">Ion transport</keyword>
<feature type="transmembrane region" description="Helical" evidence="9">
    <location>
        <begin position="641"/>
        <end position="665"/>
    </location>
</feature>
<feature type="domain" description="MrpA C-terminal/MbhD" evidence="12">
    <location>
        <begin position="657"/>
        <end position="720"/>
    </location>
</feature>
<feature type="transmembrane region" description="Helical" evidence="9">
    <location>
        <begin position="793"/>
        <end position="812"/>
    </location>
</feature>
<keyword evidence="4" id="KW-1003">Cell membrane</keyword>
<feature type="transmembrane region" description="Helical" evidence="9">
    <location>
        <begin position="106"/>
        <end position="129"/>
    </location>
</feature>
<evidence type="ECO:0000256" key="3">
    <source>
        <dbReference type="ARBA" id="ARBA00022449"/>
    </source>
</evidence>
<dbReference type="PANTHER" id="PTHR43373">
    <property type="entry name" value="NA(+)/H(+) ANTIPORTER SUBUNIT"/>
    <property type="match status" value="1"/>
</dbReference>
<feature type="domain" description="NADH:quinone oxidoreductase/Mrp antiporter transmembrane" evidence="10">
    <location>
        <begin position="160"/>
        <end position="453"/>
    </location>
</feature>
<feature type="transmembrane region" description="Helical" evidence="9">
    <location>
        <begin position="496"/>
        <end position="515"/>
    </location>
</feature>
<dbReference type="InterPro" id="IPR001750">
    <property type="entry name" value="ND/Mrp_TM"/>
</dbReference>
<dbReference type="InterPro" id="IPR025383">
    <property type="entry name" value="MrpA_C/MbhD"/>
</dbReference>
<reference evidence="14 15" key="1">
    <citation type="journal article" date="2014" name="PLoS Genet.">
        <title>Phylogenetically driven sequencing of extremely halophilic archaea reveals strategies for static and dynamic osmo-response.</title>
        <authorList>
            <person name="Becker E.A."/>
            <person name="Seitzer P.M."/>
            <person name="Tritt A."/>
            <person name="Larsen D."/>
            <person name="Krusor M."/>
            <person name="Yao A.I."/>
            <person name="Wu D."/>
            <person name="Madern D."/>
            <person name="Eisen J.A."/>
            <person name="Darling A.E."/>
            <person name="Facciotti M.T."/>
        </authorList>
    </citation>
    <scope>NUCLEOTIDE SEQUENCE [LARGE SCALE GENOMIC DNA]</scope>
    <source>
        <strain evidence="14 15">100A6</strain>
    </source>
</reference>
<gene>
    <name evidence="14" type="ORF">C447_07123</name>
</gene>
<feature type="transmembrane region" description="Helical" evidence="9">
    <location>
        <begin position="376"/>
        <end position="394"/>
    </location>
</feature>
<keyword evidence="15" id="KW-1185">Reference proteome</keyword>
<comment type="subcellular location">
    <subcellularLocation>
        <location evidence="1">Cell membrane</location>
        <topology evidence="1">Multi-pass membrane protein</topology>
    </subcellularLocation>
</comment>
<dbReference type="PANTHER" id="PTHR43373:SF1">
    <property type="entry name" value="NA(+)_H(+) ANTIPORTER SUBUNIT A"/>
    <property type="match status" value="1"/>
</dbReference>
<dbReference type="GO" id="GO:0005886">
    <property type="term" value="C:plasma membrane"/>
    <property type="evidence" value="ECO:0007669"/>
    <property type="project" value="UniProtKB-SubCell"/>
</dbReference>
<name>M0M3R4_9EURY</name>
<feature type="transmembrane region" description="Helical" evidence="9">
    <location>
        <begin position="197"/>
        <end position="218"/>
    </location>
</feature>
<evidence type="ECO:0000256" key="9">
    <source>
        <dbReference type="SAM" id="Phobius"/>
    </source>
</evidence>
<comment type="caution">
    <text evidence="14">The sequence shown here is derived from an EMBL/GenBank/DDBJ whole genome shotgun (WGS) entry which is preliminary data.</text>
</comment>
<feature type="transmembrane region" description="Helical" evidence="9">
    <location>
        <begin position="736"/>
        <end position="754"/>
    </location>
</feature>
<feature type="transmembrane region" description="Helical" evidence="9">
    <location>
        <begin position="547"/>
        <end position="569"/>
    </location>
</feature>
<keyword evidence="2" id="KW-0813">Transport</keyword>
<dbReference type="Pfam" id="PF00662">
    <property type="entry name" value="Proton_antipo_N"/>
    <property type="match status" value="1"/>
</dbReference>
<feature type="transmembrane region" description="Helical" evidence="9">
    <location>
        <begin position="698"/>
        <end position="716"/>
    </location>
</feature>
<feature type="domain" description="NADH-Ubiquinone oxidoreductase (complex I) chain 5 N-terminal" evidence="11">
    <location>
        <begin position="97"/>
        <end position="144"/>
    </location>
</feature>
<dbReference type="Pfam" id="PF13244">
    <property type="entry name" value="MbhD"/>
    <property type="match status" value="1"/>
</dbReference>
<dbReference type="Pfam" id="PF20501">
    <property type="entry name" value="MbhE"/>
    <property type="match status" value="1"/>
</dbReference>
<feature type="transmembrane region" description="Helical" evidence="9">
    <location>
        <begin position="67"/>
        <end position="86"/>
    </location>
</feature>
<accession>M0M3R4</accession>
<dbReference type="InterPro" id="IPR046806">
    <property type="entry name" value="MrpA_C/MbhE"/>
</dbReference>
<keyword evidence="3" id="KW-0050">Antiport</keyword>
<feature type="domain" description="MrpA C-terminal/MbhE" evidence="13">
    <location>
        <begin position="732"/>
        <end position="810"/>
    </location>
</feature>
<evidence type="ECO:0000256" key="4">
    <source>
        <dbReference type="ARBA" id="ARBA00022475"/>
    </source>
</evidence>
<dbReference type="OrthoDB" id="371891at2157"/>
<sequence length="819" mass="84454">MLSVALPTAVAGGVPTVVGRPGSGGIAFTLAQAGTDPAATALFAALGLPFLAALLVPLVHRALGERTAWFAALVALVSFGLVASQYGAQGAVTLPWIPTLGISLTLYLDGLSLLISLLASGVGVLIFTYSAGYMHDEPGKARYYATLLAFMGSMLGVALASDLIALFVFWELTSITSFGLVGHYRDSESAQSAARQALIVTVSGGLFMLVGFILLAYASEVAFGTPTFTLIGGPDSMIANADAMRTALRETGLFLPVLGLVALGAAAKSAQVPLHFWLPSAMEAPTPVSAFLHSATMVKAGVFLVGRTRPLLTGEEWMVLFASLGLLTMTVTAIRALGATDIKELLAYSTASHLGLITAGFGFTNQLGAETGAFHILNHALFKATLFLVAGIIAHEAGTRALDELGGLRHDLPLVGVITAIAALGMAGVPPFNGFYSKELLFEAAYETAHELGGLAWTFPVVAVVGSVFTFLYSIRFLWLFMGAKPDSLGEVHSPSYALVAPPAVLAGLAMVVGIDPQLAVDAIVQSAFASTVAGEAHSMSVYLPTYLSPAVAMSAVTIAAGIALSPFYDRLHDGVRWLSRGPATATWWYDGAVVGLEHASAVSLPRLQTGRFRTAAVWLLGSTVVLVLTGYAAAGVSLPAFTGLSITAPVVVILAVAVLAAAAIGIAPSHVAGVLTLSILGFMVALFFVLASAPDLALTQLVVETLVLVIFLLVLDKLPAFYGEASRSNVVRDAVLAAGVGLTVCLTVLVATAPSPDTIAGFFVETAPLPEGGGGGNIVNVILVDFRAFDTLGEISVVAMAAVSVITLIAMRGRGESS</sequence>
<feature type="transmembrane region" description="Helical" evidence="9">
    <location>
        <begin position="141"/>
        <end position="161"/>
    </location>
</feature>
<dbReference type="InterPro" id="IPR001516">
    <property type="entry name" value="Proton_antipo_N"/>
</dbReference>
<feature type="transmembrane region" description="Helical" evidence="9">
    <location>
        <begin position="672"/>
        <end position="692"/>
    </location>
</feature>
<dbReference type="GO" id="GO:0015297">
    <property type="term" value="F:antiporter activity"/>
    <property type="evidence" value="ECO:0007669"/>
    <property type="project" value="UniProtKB-KW"/>
</dbReference>
<feature type="transmembrane region" description="Helical" evidence="9">
    <location>
        <begin position="616"/>
        <end position="635"/>
    </location>
</feature>
<dbReference type="PRINTS" id="PR01434">
    <property type="entry name" value="NADHDHGNASE5"/>
</dbReference>
<feature type="transmembrane region" description="Helical" evidence="9">
    <location>
        <begin position="452"/>
        <end position="475"/>
    </location>
</feature>
<organism evidence="14 15">
    <name type="scientific">Halococcus hamelinensis 100A6</name>
    <dbReference type="NCBI Taxonomy" id="1132509"/>
    <lineage>
        <taxon>Archaea</taxon>
        <taxon>Methanobacteriati</taxon>
        <taxon>Methanobacteriota</taxon>
        <taxon>Stenosarchaea group</taxon>
        <taxon>Halobacteria</taxon>
        <taxon>Halobacteriales</taxon>
        <taxon>Halococcaceae</taxon>
        <taxon>Halococcus</taxon>
    </lineage>
</organism>
<dbReference type="eggNOG" id="arCOG01539">
    <property type="taxonomic scope" value="Archaea"/>
</dbReference>
<evidence type="ECO:0000313" key="14">
    <source>
        <dbReference type="EMBL" id="EMA39269.1"/>
    </source>
</evidence>
<dbReference type="InterPro" id="IPR050616">
    <property type="entry name" value="CPA3_Na-H_Antiporter_A"/>
</dbReference>
<dbReference type="AlphaFoldDB" id="M0M3R4"/>
<evidence type="ECO:0000259" key="12">
    <source>
        <dbReference type="Pfam" id="PF13244"/>
    </source>
</evidence>
<dbReference type="Proteomes" id="UP000011566">
    <property type="component" value="Unassembled WGS sequence"/>
</dbReference>
<evidence type="ECO:0000256" key="7">
    <source>
        <dbReference type="ARBA" id="ARBA00023065"/>
    </source>
</evidence>
<feature type="transmembrane region" description="Helical" evidence="9">
    <location>
        <begin position="414"/>
        <end position="432"/>
    </location>
</feature>
<dbReference type="GO" id="GO:0006811">
    <property type="term" value="P:monoatomic ion transport"/>
    <property type="evidence" value="ECO:0007669"/>
    <property type="project" value="UniProtKB-KW"/>
</dbReference>
<feature type="transmembrane region" description="Helical" evidence="9">
    <location>
        <begin position="317"/>
        <end position="338"/>
    </location>
</feature>
<evidence type="ECO:0000256" key="2">
    <source>
        <dbReference type="ARBA" id="ARBA00022448"/>
    </source>
</evidence>
<proteinExistence type="predicted"/>
<keyword evidence="6 9" id="KW-1133">Transmembrane helix</keyword>
<evidence type="ECO:0000259" key="11">
    <source>
        <dbReference type="Pfam" id="PF00662"/>
    </source>
</evidence>
<feature type="transmembrane region" description="Helical" evidence="9">
    <location>
        <begin position="345"/>
        <end position="364"/>
    </location>
</feature>
<evidence type="ECO:0000259" key="10">
    <source>
        <dbReference type="Pfam" id="PF00361"/>
    </source>
</evidence>
<evidence type="ECO:0000256" key="5">
    <source>
        <dbReference type="ARBA" id="ARBA00022692"/>
    </source>
</evidence>
<evidence type="ECO:0000256" key="8">
    <source>
        <dbReference type="ARBA" id="ARBA00023136"/>
    </source>
</evidence>
<evidence type="ECO:0000256" key="6">
    <source>
        <dbReference type="ARBA" id="ARBA00022989"/>
    </source>
</evidence>
<protein>
    <submittedName>
        <fullName evidence="14">NADH dehydrogenase (Quinone)</fullName>
    </submittedName>
</protein>
<feature type="transmembrane region" description="Helical" evidence="9">
    <location>
        <begin position="41"/>
        <end position="60"/>
    </location>
</feature>
<dbReference type="Pfam" id="PF00361">
    <property type="entry name" value="Proton_antipo_M"/>
    <property type="match status" value="1"/>
</dbReference>
<evidence type="ECO:0000313" key="15">
    <source>
        <dbReference type="Proteomes" id="UP000011566"/>
    </source>
</evidence>
<feature type="transmembrane region" description="Helical" evidence="9">
    <location>
        <begin position="253"/>
        <end position="276"/>
    </location>
</feature>
<evidence type="ECO:0000256" key="1">
    <source>
        <dbReference type="ARBA" id="ARBA00004651"/>
    </source>
</evidence>
<keyword evidence="8 9" id="KW-0472">Membrane</keyword>
<dbReference type="PATRIC" id="fig|1132509.6.peg.1615"/>
<keyword evidence="5 9" id="KW-0812">Transmembrane</keyword>